<dbReference type="STRING" id="589385.SAMN05421504_104813"/>
<evidence type="ECO:0000313" key="4">
    <source>
        <dbReference type="Proteomes" id="UP000199515"/>
    </source>
</evidence>
<feature type="transmembrane region" description="Helical" evidence="1">
    <location>
        <begin position="104"/>
        <end position="122"/>
    </location>
</feature>
<feature type="transmembrane region" description="Helical" evidence="1">
    <location>
        <begin position="60"/>
        <end position="84"/>
    </location>
</feature>
<sequence>MRPVVDARGLGIAASALIGLSVVLDGLSVWSDWHTRQVVDGYLNDLAGVTRADLLTADQITLVTSLASLVIMVAAAIVFIVWLWRVRLNAEALAIGHHHRSRGWVVGSWICPVVNLWFPFQVVSDIWKASKPANRAEPNLSALSGSARLDWWWRLYVGGNLVNWIAWRVGREPTIESLRNAALADTAAFVLTTGSAVLVIQLIREINAWQAQSRPAISGGYALA</sequence>
<feature type="transmembrane region" description="Helical" evidence="1">
    <location>
        <begin position="12"/>
        <end position="30"/>
    </location>
</feature>
<name>A0A1H3HTC0_9PSEU</name>
<gene>
    <name evidence="3" type="ORF">SAMN05421504_104813</name>
</gene>
<dbReference type="Proteomes" id="UP000199515">
    <property type="component" value="Unassembled WGS sequence"/>
</dbReference>
<dbReference type="Pfam" id="PF14219">
    <property type="entry name" value="DUF4328"/>
    <property type="match status" value="1"/>
</dbReference>
<proteinExistence type="predicted"/>
<organism evidence="3 4">
    <name type="scientific">Amycolatopsis xylanica</name>
    <dbReference type="NCBI Taxonomy" id="589385"/>
    <lineage>
        <taxon>Bacteria</taxon>
        <taxon>Bacillati</taxon>
        <taxon>Actinomycetota</taxon>
        <taxon>Actinomycetes</taxon>
        <taxon>Pseudonocardiales</taxon>
        <taxon>Pseudonocardiaceae</taxon>
        <taxon>Amycolatopsis</taxon>
    </lineage>
</organism>
<protein>
    <recommendedName>
        <fullName evidence="2">DUF4328 domain-containing protein</fullName>
    </recommendedName>
</protein>
<keyword evidence="1" id="KW-0812">Transmembrane</keyword>
<accession>A0A1H3HTC0</accession>
<dbReference type="AlphaFoldDB" id="A0A1H3HTC0"/>
<dbReference type="EMBL" id="FNON01000004">
    <property type="protein sequence ID" value="SDY18727.1"/>
    <property type="molecule type" value="Genomic_DNA"/>
</dbReference>
<feature type="domain" description="DUF4328" evidence="2">
    <location>
        <begin position="49"/>
        <end position="207"/>
    </location>
</feature>
<dbReference type="InterPro" id="IPR025565">
    <property type="entry name" value="DUF4328"/>
</dbReference>
<keyword evidence="1" id="KW-1133">Transmembrane helix</keyword>
<evidence type="ECO:0000256" key="1">
    <source>
        <dbReference type="SAM" id="Phobius"/>
    </source>
</evidence>
<keyword evidence="1" id="KW-0472">Membrane</keyword>
<evidence type="ECO:0000313" key="3">
    <source>
        <dbReference type="EMBL" id="SDY18727.1"/>
    </source>
</evidence>
<keyword evidence="4" id="KW-1185">Reference proteome</keyword>
<reference evidence="3 4" key="1">
    <citation type="submission" date="2016-10" db="EMBL/GenBank/DDBJ databases">
        <authorList>
            <person name="de Groot N.N."/>
        </authorList>
    </citation>
    <scope>NUCLEOTIDE SEQUENCE [LARGE SCALE GENOMIC DNA]</scope>
    <source>
        <strain evidence="3 4">CPCC 202699</strain>
    </source>
</reference>
<evidence type="ECO:0000259" key="2">
    <source>
        <dbReference type="Pfam" id="PF14219"/>
    </source>
</evidence>
<feature type="transmembrane region" description="Helical" evidence="1">
    <location>
        <begin position="182"/>
        <end position="203"/>
    </location>
</feature>